<dbReference type="CDD" id="cd02955">
    <property type="entry name" value="SSP411"/>
    <property type="match status" value="1"/>
</dbReference>
<evidence type="ECO:0000256" key="1">
    <source>
        <dbReference type="SAM" id="Coils"/>
    </source>
</evidence>
<keyword evidence="4" id="KW-1185">Reference proteome</keyword>
<dbReference type="RefSeq" id="WP_069377788.1">
    <property type="nucleotide sequence ID" value="NZ_CP017141.1"/>
</dbReference>
<dbReference type="Pfam" id="PF03190">
    <property type="entry name" value="Thioredox_DsbH"/>
    <property type="match status" value="1"/>
</dbReference>
<evidence type="ECO:0000259" key="2">
    <source>
        <dbReference type="Pfam" id="PF03190"/>
    </source>
</evidence>
<dbReference type="InterPro" id="IPR024705">
    <property type="entry name" value="Ssp411"/>
</dbReference>
<protein>
    <submittedName>
        <fullName evidence="3">Thioredoxin</fullName>
    </submittedName>
</protein>
<dbReference type="Proteomes" id="UP000094313">
    <property type="component" value="Chromosome"/>
</dbReference>
<organism evidence="3 4">
    <name type="scientific">Pedobacter steynii</name>
    <dbReference type="NCBI Taxonomy" id="430522"/>
    <lineage>
        <taxon>Bacteria</taxon>
        <taxon>Pseudomonadati</taxon>
        <taxon>Bacteroidota</taxon>
        <taxon>Sphingobacteriia</taxon>
        <taxon>Sphingobacteriales</taxon>
        <taxon>Sphingobacteriaceae</taxon>
        <taxon>Pedobacter</taxon>
    </lineage>
</organism>
<dbReference type="OrthoDB" id="9762614at2"/>
<feature type="domain" description="Spermatogenesis-associated protein 20-like TRX" evidence="2">
    <location>
        <begin position="6"/>
        <end position="159"/>
    </location>
</feature>
<keyword evidence="1" id="KW-0175">Coiled coil</keyword>
<dbReference type="AlphaFoldDB" id="A0A1D7QBN4"/>
<dbReference type="SUPFAM" id="SSF52833">
    <property type="entry name" value="Thioredoxin-like"/>
    <property type="match status" value="1"/>
</dbReference>
<feature type="coiled-coil region" evidence="1">
    <location>
        <begin position="375"/>
        <end position="402"/>
    </location>
</feature>
<dbReference type="KEGG" id="psty:BFS30_02250"/>
<accession>A0A1D7QBN4</accession>
<dbReference type="PIRSF" id="PIRSF006402">
    <property type="entry name" value="UCP006402_thioredoxin"/>
    <property type="match status" value="1"/>
</dbReference>
<dbReference type="EMBL" id="CP017141">
    <property type="protein sequence ID" value="AOM76092.1"/>
    <property type="molecule type" value="Genomic_DNA"/>
</dbReference>
<evidence type="ECO:0000313" key="3">
    <source>
        <dbReference type="EMBL" id="AOM76092.1"/>
    </source>
</evidence>
<gene>
    <name evidence="3" type="ORF">BFS30_02250</name>
</gene>
<dbReference type="GO" id="GO:0005975">
    <property type="term" value="P:carbohydrate metabolic process"/>
    <property type="evidence" value="ECO:0007669"/>
    <property type="project" value="InterPro"/>
</dbReference>
<evidence type="ECO:0000313" key="4">
    <source>
        <dbReference type="Proteomes" id="UP000094313"/>
    </source>
</evidence>
<dbReference type="InterPro" id="IPR008928">
    <property type="entry name" value="6-hairpin_glycosidase_sf"/>
</dbReference>
<name>A0A1D7QBN4_9SPHI</name>
<dbReference type="PANTHER" id="PTHR42899:SF1">
    <property type="entry name" value="SPERMATOGENESIS-ASSOCIATED PROTEIN 20"/>
    <property type="match status" value="1"/>
</dbReference>
<dbReference type="PANTHER" id="PTHR42899">
    <property type="entry name" value="SPERMATOGENESIS-ASSOCIATED PROTEIN 20"/>
    <property type="match status" value="1"/>
</dbReference>
<reference evidence="3 4" key="1">
    <citation type="submission" date="2016-08" db="EMBL/GenBank/DDBJ databases">
        <authorList>
            <person name="Seilhamer J.J."/>
        </authorList>
    </citation>
    <scope>NUCLEOTIDE SEQUENCE [LARGE SCALE GENOMIC DNA]</scope>
    <source>
        <strain evidence="3 4">DX4</strain>
    </source>
</reference>
<dbReference type="Gene3D" id="3.40.30.10">
    <property type="entry name" value="Glutaredoxin"/>
    <property type="match status" value="1"/>
</dbReference>
<dbReference type="Gene3D" id="1.50.10.20">
    <property type="match status" value="1"/>
</dbReference>
<sequence>MNMEPNNLIKASSPYLLQHAHNPVNWYEWGQEALEKAKRENKLILVSIGYSACHWCHVMERESFENHEVAEVMNRHFICIKVDREERPDIDQIYMLAIQLMTGSGGWPLNCLCLPDQRPIYGGTYFKKEDWINILENVAELWQNEPDKAKQYADRLTDGIRNAERIIPNVKREEYALEHLSEIITPWKQYFDWSEGGYNRAPKFPMPNNWQFMLRYSLLTGDEETRTSALLTLEKMALGGIYDQIGGGFARYSVDGNWHVPHFEKMLYDNGQLISLYAEAYQYSRMPLFKEVVEESIGWLDREMTSEEGLFYSALDADSEGVEGKFYVWDETEFEKITGEHHALMTAYYQLSEEGNWEEEQTNILLRQQTDEKFAAEKELSLDELKQQLKSVKAKLLAQRNQRVRPGLDDKCLTAWNAMAIKGLAESSGIFDDTAYYLMAKRAADFILSGLRTPDGGLYRNFKNGKATISGFLDDYAFFIEALIALYQADFDERWLIEAKALTEQVFRDFADPESPMFFYTPSGGETLIARKHEIMDNVIPASNSVMAQNLHTLGLLFDEERYINQAAAMLAAVQPQIKTYGSAYSNWAIQLLNEVFGLNEIAITGKSTAALKKEINDHYIPNKIILSGTNSTLPLLKDKESIETKIYICRNKVCQLPVATVDEALKLITKITS</sequence>
<dbReference type="InterPro" id="IPR004879">
    <property type="entry name" value="Ssp411-like_TRX"/>
</dbReference>
<proteinExistence type="predicted"/>
<dbReference type="InterPro" id="IPR036249">
    <property type="entry name" value="Thioredoxin-like_sf"/>
</dbReference>
<dbReference type="SUPFAM" id="SSF48208">
    <property type="entry name" value="Six-hairpin glycosidases"/>
    <property type="match status" value="1"/>
</dbReference>